<accession>A0ABP0FX66</accession>
<protein>
    <submittedName>
        <fullName evidence="1">Uncharacterized protein</fullName>
    </submittedName>
</protein>
<gene>
    <name evidence="1" type="ORF">CVLEPA_LOCUS14908</name>
</gene>
<name>A0ABP0FX66_CLALP</name>
<reference evidence="1 2" key="1">
    <citation type="submission" date="2024-02" db="EMBL/GenBank/DDBJ databases">
        <authorList>
            <person name="Daric V."/>
            <person name="Darras S."/>
        </authorList>
    </citation>
    <scope>NUCLEOTIDE SEQUENCE [LARGE SCALE GENOMIC DNA]</scope>
</reference>
<comment type="caution">
    <text evidence="1">The sequence shown here is derived from an EMBL/GenBank/DDBJ whole genome shotgun (WGS) entry which is preliminary data.</text>
</comment>
<keyword evidence="2" id="KW-1185">Reference proteome</keyword>
<dbReference type="PANTHER" id="PTHR46114:SF1">
    <property type="entry name" value="ZAD DOMAIN-CONTAINING PROTEIN"/>
    <property type="match status" value="1"/>
</dbReference>
<evidence type="ECO:0000313" key="1">
    <source>
        <dbReference type="EMBL" id="CAK8683893.1"/>
    </source>
</evidence>
<dbReference type="EMBL" id="CAWYQH010000097">
    <property type="protein sequence ID" value="CAK8683893.1"/>
    <property type="molecule type" value="Genomic_DNA"/>
</dbReference>
<dbReference type="Proteomes" id="UP001642483">
    <property type="component" value="Unassembled WGS sequence"/>
</dbReference>
<dbReference type="PANTHER" id="PTHR46114">
    <property type="entry name" value="APPLE DOMAIN-CONTAINING PROTEIN"/>
    <property type="match status" value="1"/>
</dbReference>
<organism evidence="1 2">
    <name type="scientific">Clavelina lepadiformis</name>
    <name type="common">Light-bulb sea squirt</name>
    <name type="synonym">Ascidia lepadiformis</name>
    <dbReference type="NCBI Taxonomy" id="159417"/>
    <lineage>
        <taxon>Eukaryota</taxon>
        <taxon>Metazoa</taxon>
        <taxon>Chordata</taxon>
        <taxon>Tunicata</taxon>
        <taxon>Ascidiacea</taxon>
        <taxon>Aplousobranchia</taxon>
        <taxon>Clavelinidae</taxon>
        <taxon>Clavelina</taxon>
    </lineage>
</organism>
<evidence type="ECO:0000313" key="2">
    <source>
        <dbReference type="Proteomes" id="UP001642483"/>
    </source>
</evidence>
<sequence length="176" mass="20838">MLMQFFSQEDNFVYCKNIEGLLSSMGLLEYKPEEWRSFIDSSKKGLKCVLLHNENKFACVPIGHSVVLKEHYQSVKMILKKLSYTEHNWEICVDLKMFNFLLGQQGGYTKYPCFICYWDSRATDQRWIKKEWPIREQLVHEDKNIVNEPLVICDRIILPTLHIKLGLMKQFVKALD</sequence>
<proteinExistence type="predicted"/>